<proteinExistence type="predicted"/>
<gene>
    <name evidence="8" type="ORF">GA0070609_4594</name>
</gene>
<evidence type="ECO:0000256" key="3">
    <source>
        <dbReference type="ARBA" id="ARBA00022989"/>
    </source>
</evidence>
<dbReference type="EMBL" id="LT607750">
    <property type="protein sequence ID" value="SCG71421.1"/>
    <property type="molecule type" value="Genomic_DNA"/>
</dbReference>
<reference evidence="8 9" key="1">
    <citation type="submission" date="2016-06" db="EMBL/GenBank/DDBJ databases">
        <authorList>
            <person name="Kjaerup R.B."/>
            <person name="Dalgaard T.S."/>
            <person name="Juul-Madsen H.R."/>
        </authorList>
    </citation>
    <scope>NUCLEOTIDE SEQUENCE [LARGE SCALE GENOMIC DNA]</scope>
    <source>
        <strain evidence="8 9">DSM 43904</strain>
    </source>
</reference>
<evidence type="ECO:0000313" key="8">
    <source>
        <dbReference type="EMBL" id="SCG71421.1"/>
    </source>
</evidence>
<organism evidence="8 9">
    <name type="scientific">Micromonospora echinaurantiaca</name>
    <dbReference type="NCBI Taxonomy" id="47857"/>
    <lineage>
        <taxon>Bacteria</taxon>
        <taxon>Bacillati</taxon>
        <taxon>Actinomycetota</taxon>
        <taxon>Actinomycetes</taxon>
        <taxon>Micromonosporales</taxon>
        <taxon>Micromonosporaceae</taxon>
        <taxon>Micromonospora</taxon>
    </lineage>
</organism>
<comment type="subcellular location">
    <subcellularLocation>
        <location evidence="1">Endomembrane system</location>
        <topology evidence="1">Multi-pass membrane protein</topology>
    </subcellularLocation>
</comment>
<dbReference type="GO" id="GO:0012505">
    <property type="term" value="C:endomembrane system"/>
    <property type="evidence" value="ECO:0007669"/>
    <property type="project" value="UniProtKB-SubCell"/>
</dbReference>
<keyword evidence="9" id="KW-1185">Reference proteome</keyword>
<accession>A0A1C5JM55</accession>
<evidence type="ECO:0000256" key="1">
    <source>
        <dbReference type="ARBA" id="ARBA00004127"/>
    </source>
</evidence>
<feature type="domain" description="DUF202" evidence="7">
    <location>
        <begin position="31"/>
        <end position="85"/>
    </location>
</feature>
<keyword evidence="2 6" id="KW-0812">Transmembrane</keyword>
<evidence type="ECO:0000256" key="6">
    <source>
        <dbReference type="SAM" id="Phobius"/>
    </source>
</evidence>
<name>A0A1C5JM55_9ACTN</name>
<dbReference type="Proteomes" id="UP000198217">
    <property type="component" value="Chromosome I"/>
</dbReference>
<dbReference type="RefSeq" id="WP_157748274.1">
    <property type="nucleotide sequence ID" value="NZ_LT607750.1"/>
</dbReference>
<keyword evidence="4 6" id="KW-0472">Membrane</keyword>
<protein>
    <recommendedName>
        <fullName evidence="7">DUF202 domain-containing protein</fullName>
    </recommendedName>
</protein>
<feature type="transmembrane region" description="Helical" evidence="6">
    <location>
        <begin position="102"/>
        <end position="122"/>
    </location>
</feature>
<keyword evidence="3 6" id="KW-1133">Transmembrane helix</keyword>
<evidence type="ECO:0000256" key="4">
    <source>
        <dbReference type="ARBA" id="ARBA00023136"/>
    </source>
</evidence>
<dbReference type="Pfam" id="PF02656">
    <property type="entry name" value="DUF202"/>
    <property type="match status" value="1"/>
</dbReference>
<feature type="region of interest" description="Disordered" evidence="5">
    <location>
        <begin position="1"/>
        <end position="36"/>
    </location>
</feature>
<evidence type="ECO:0000313" key="9">
    <source>
        <dbReference type="Proteomes" id="UP000198217"/>
    </source>
</evidence>
<evidence type="ECO:0000256" key="2">
    <source>
        <dbReference type="ARBA" id="ARBA00022692"/>
    </source>
</evidence>
<sequence length="126" mass="12791">MSADDRAPDPSEPPTRAGAAGPPARPVGARDPGLQPERTRLAWRRTALTLTVVLLLTLRLAFPAGLVGALLAGAALLGWGAAVTVCWPRAAAAGPTRTGGRTLPLVALATAGFALVGTALVLRGLW</sequence>
<evidence type="ECO:0000256" key="5">
    <source>
        <dbReference type="SAM" id="MobiDB-lite"/>
    </source>
</evidence>
<evidence type="ECO:0000259" key="7">
    <source>
        <dbReference type="Pfam" id="PF02656"/>
    </source>
</evidence>
<dbReference type="InterPro" id="IPR003807">
    <property type="entry name" value="DUF202"/>
</dbReference>
<feature type="compositionally biased region" description="Low complexity" evidence="5">
    <location>
        <begin position="14"/>
        <end position="33"/>
    </location>
</feature>
<feature type="transmembrane region" description="Helical" evidence="6">
    <location>
        <begin position="68"/>
        <end position="90"/>
    </location>
</feature>
<dbReference type="AlphaFoldDB" id="A0A1C5JM55"/>